<dbReference type="Gene3D" id="2.40.420.20">
    <property type="match status" value="1"/>
</dbReference>
<dbReference type="Pfam" id="PF25989">
    <property type="entry name" value="YknX_C"/>
    <property type="match status" value="1"/>
</dbReference>
<feature type="domain" description="CusB-like beta-barrel" evidence="4">
    <location>
        <begin position="232"/>
        <end position="303"/>
    </location>
</feature>
<proteinExistence type="inferred from homology"/>
<dbReference type="FunFam" id="2.40.30.170:FF:000010">
    <property type="entry name" value="Efflux RND transporter periplasmic adaptor subunit"/>
    <property type="match status" value="1"/>
</dbReference>
<keyword evidence="3" id="KW-0812">Transmembrane</keyword>
<gene>
    <name evidence="6" type="ORF">SAMN03080601_00839</name>
</gene>
<feature type="coiled-coil region" evidence="2">
    <location>
        <begin position="129"/>
        <end position="187"/>
    </location>
</feature>
<feature type="domain" description="YknX-like C-terminal permuted SH3-like" evidence="5">
    <location>
        <begin position="313"/>
        <end position="379"/>
    </location>
</feature>
<dbReference type="Gene3D" id="2.40.50.100">
    <property type="match status" value="1"/>
</dbReference>
<dbReference type="GO" id="GO:0015562">
    <property type="term" value="F:efflux transmembrane transporter activity"/>
    <property type="evidence" value="ECO:0007669"/>
    <property type="project" value="TreeGrafter"/>
</dbReference>
<dbReference type="EMBL" id="FUYV01000003">
    <property type="protein sequence ID" value="SKB59447.1"/>
    <property type="molecule type" value="Genomic_DNA"/>
</dbReference>
<comment type="similarity">
    <text evidence="1">Belongs to the membrane fusion protein (MFP) (TC 8.A.1) family.</text>
</comment>
<keyword evidence="7" id="KW-1185">Reference proteome</keyword>
<reference evidence="7" key="1">
    <citation type="submission" date="2017-02" db="EMBL/GenBank/DDBJ databases">
        <authorList>
            <person name="Varghese N."/>
            <person name="Submissions S."/>
        </authorList>
    </citation>
    <scope>NUCLEOTIDE SEQUENCE [LARGE SCALE GENOMIC DNA]</scope>
    <source>
        <strain evidence="7">DSM 24412</strain>
    </source>
</reference>
<accession>A0A1T5CJ06</accession>
<dbReference type="Proteomes" id="UP000191055">
    <property type="component" value="Unassembled WGS sequence"/>
</dbReference>
<keyword evidence="3" id="KW-1133">Transmembrane helix</keyword>
<dbReference type="InterPro" id="IPR058637">
    <property type="entry name" value="YknX-like_C"/>
</dbReference>
<dbReference type="NCBIfam" id="TIGR01730">
    <property type="entry name" value="RND_mfp"/>
    <property type="match status" value="1"/>
</dbReference>
<feature type="transmembrane region" description="Helical" evidence="3">
    <location>
        <begin position="42"/>
        <end position="62"/>
    </location>
</feature>
<evidence type="ECO:0000256" key="1">
    <source>
        <dbReference type="ARBA" id="ARBA00009477"/>
    </source>
</evidence>
<evidence type="ECO:0000313" key="7">
    <source>
        <dbReference type="Proteomes" id="UP000191055"/>
    </source>
</evidence>
<evidence type="ECO:0000259" key="5">
    <source>
        <dbReference type="Pfam" id="PF25989"/>
    </source>
</evidence>
<dbReference type="GO" id="GO:1990281">
    <property type="term" value="C:efflux pump complex"/>
    <property type="evidence" value="ECO:0007669"/>
    <property type="project" value="TreeGrafter"/>
</dbReference>
<dbReference type="Gene3D" id="1.10.287.470">
    <property type="entry name" value="Helix hairpin bin"/>
    <property type="match status" value="1"/>
</dbReference>
<evidence type="ECO:0000313" key="6">
    <source>
        <dbReference type="EMBL" id="SKB59447.1"/>
    </source>
</evidence>
<evidence type="ECO:0000256" key="3">
    <source>
        <dbReference type="SAM" id="Phobius"/>
    </source>
</evidence>
<evidence type="ECO:0000256" key="2">
    <source>
        <dbReference type="SAM" id="Coils"/>
    </source>
</evidence>
<keyword evidence="3" id="KW-0472">Membrane</keyword>
<dbReference type="PANTHER" id="PTHR30469">
    <property type="entry name" value="MULTIDRUG RESISTANCE PROTEIN MDTA"/>
    <property type="match status" value="1"/>
</dbReference>
<dbReference type="STRING" id="889453.SAMN03080601_00839"/>
<dbReference type="Gene3D" id="2.40.30.170">
    <property type="match status" value="1"/>
</dbReference>
<organism evidence="6 7">
    <name type="scientific">Alkalitalea saponilacus</name>
    <dbReference type="NCBI Taxonomy" id="889453"/>
    <lineage>
        <taxon>Bacteria</taxon>
        <taxon>Pseudomonadati</taxon>
        <taxon>Bacteroidota</taxon>
        <taxon>Bacteroidia</taxon>
        <taxon>Marinilabiliales</taxon>
        <taxon>Marinilabiliaceae</taxon>
        <taxon>Alkalitalea</taxon>
    </lineage>
</organism>
<evidence type="ECO:0000259" key="4">
    <source>
        <dbReference type="Pfam" id="PF25954"/>
    </source>
</evidence>
<keyword evidence="2" id="KW-0175">Coiled coil</keyword>
<dbReference type="InterPro" id="IPR006143">
    <property type="entry name" value="RND_pump_MFP"/>
</dbReference>
<sequence>MKESYLTYRKQGYSLLVKMCSQKESQTCQLNRKRMKKNVRQFFIMSSVVMSMFVMMACGSSTETSEDAGEEKVLVKTERVALQQVEQRDQFTGNVEPFEKAYISPATPSRVSRIYKEVGDVVRKGELLVQMDASNYRQAKAQLEILEREFTRLDTLYKVGSVSQQQLDQISTELEVARTAFENLQENTQLRSPIHGVVTGRFFENGEMFSGSPVVDNRAAILTVEQIHPVKVTVNVSEQYFPRVDKDLNISLALDVYPGKTFDGSVHLKHPTIDPVTRTFTVELQFPNRDQVIRPGMFGRVTLGFGEVERVVAPDLAVLRQQGTSERFVFVVENGIAVRKTVRVGRRIGNAYEIISGIADGEEVVTAGHSRLLDGTSVRFE</sequence>
<protein>
    <submittedName>
        <fullName evidence="6">RND family efflux transporter, MFP subunit</fullName>
    </submittedName>
</protein>
<dbReference type="AlphaFoldDB" id="A0A1T5CJ06"/>
<name>A0A1T5CJ06_9BACT</name>
<dbReference type="InterPro" id="IPR058792">
    <property type="entry name" value="Beta-barrel_RND_2"/>
</dbReference>
<dbReference type="SUPFAM" id="SSF111369">
    <property type="entry name" value="HlyD-like secretion proteins"/>
    <property type="match status" value="1"/>
</dbReference>
<dbReference type="Pfam" id="PF25954">
    <property type="entry name" value="Beta-barrel_RND_2"/>
    <property type="match status" value="1"/>
</dbReference>